<dbReference type="NCBIfam" id="TIGR04415">
    <property type="entry name" value="O_hepto_targRPT"/>
    <property type="match status" value="2"/>
</dbReference>
<dbReference type="PROSITE" id="PS51208">
    <property type="entry name" value="AUTOTRANSPORTER"/>
    <property type="match status" value="1"/>
</dbReference>
<comment type="caution">
    <text evidence="5">The sequence shown here is derived from an EMBL/GenBank/DDBJ whole genome shotgun (WGS) entry which is preliminary data.</text>
</comment>
<dbReference type="InterPro" id="IPR006315">
    <property type="entry name" value="OM_autotransptr_brl_dom"/>
</dbReference>
<dbReference type="Proteomes" id="UP001155882">
    <property type="component" value="Unassembled WGS sequence"/>
</dbReference>
<dbReference type="Gene3D" id="2.160.20.20">
    <property type="match status" value="1"/>
</dbReference>
<dbReference type="InterPro" id="IPR012332">
    <property type="entry name" value="Autotransporter_pectin_lyase_C"/>
</dbReference>
<dbReference type="InterPro" id="IPR005546">
    <property type="entry name" value="Autotransporte_beta"/>
</dbReference>
<dbReference type="PRINTS" id="PR01484">
    <property type="entry name" value="PRTACTNFAMLY"/>
</dbReference>
<dbReference type="SMART" id="SM00869">
    <property type="entry name" value="Autotransporter"/>
    <property type="match status" value="1"/>
</dbReference>
<evidence type="ECO:0000313" key="6">
    <source>
        <dbReference type="Proteomes" id="UP001155882"/>
    </source>
</evidence>
<dbReference type="InterPro" id="IPR036709">
    <property type="entry name" value="Autotransporte_beta_dom_sf"/>
</dbReference>
<evidence type="ECO:0000313" key="5">
    <source>
        <dbReference type="EMBL" id="MBW3117151.1"/>
    </source>
</evidence>
<gene>
    <name evidence="5" type="ORF">KYI77_11895</name>
</gene>
<evidence type="ECO:0000256" key="1">
    <source>
        <dbReference type="ARBA" id="ARBA00022729"/>
    </source>
</evidence>
<dbReference type="EMBL" id="JAHWLI010000033">
    <property type="protein sequence ID" value="MBW3117151.1"/>
    <property type="molecule type" value="Genomic_DNA"/>
</dbReference>
<dbReference type="InterPro" id="IPR051551">
    <property type="entry name" value="Autotransporter_adhesion"/>
</dbReference>
<dbReference type="InterPro" id="IPR011050">
    <property type="entry name" value="Pectin_lyase_fold/virulence"/>
</dbReference>
<organism evidence="5 6">
    <name type="scientific">Providencia rettgeri</name>
    <dbReference type="NCBI Taxonomy" id="587"/>
    <lineage>
        <taxon>Bacteria</taxon>
        <taxon>Pseudomonadati</taxon>
        <taxon>Pseudomonadota</taxon>
        <taxon>Gammaproteobacteria</taxon>
        <taxon>Enterobacterales</taxon>
        <taxon>Morganellaceae</taxon>
        <taxon>Providencia</taxon>
    </lineage>
</organism>
<dbReference type="GO" id="GO:0019867">
    <property type="term" value="C:outer membrane"/>
    <property type="evidence" value="ECO:0007669"/>
    <property type="project" value="InterPro"/>
</dbReference>
<dbReference type="AlphaFoldDB" id="A0AAE3CX72"/>
<dbReference type="NCBIfam" id="TIGR01414">
    <property type="entry name" value="autotrans_barl"/>
    <property type="match status" value="1"/>
</dbReference>
<dbReference type="Pfam" id="PF03212">
    <property type="entry name" value="Pertactin"/>
    <property type="match status" value="1"/>
</dbReference>
<dbReference type="PANTHER" id="PTHR35037">
    <property type="entry name" value="C-TERMINAL REGION OF AIDA-LIKE PROTEIN"/>
    <property type="match status" value="1"/>
</dbReference>
<dbReference type="Gene3D" id="2.40.128.130">
    <property type="entry name" value="Autotransporter beta-domain"/>
    <property type="match status" value="1"/>
</dbReference>
<keyword evidence="2" id="KW-0843">Virulence</keyword>
<dbReference type="RefSeq" id="WP_165880998.1">
    <property type="nucleotide sequence ID" value="NZ_CP123251.1"/>
</dbReference>
<proteinExistence type="predicted"/>
<feature type="region of interest" description="Disordered" evidence="3">
    <location>
        <begin position="90"/>
        <end position="114"/>
    </location>
</feature>
<dbReference type="InterPro" id="IPR030930">
    <property type="entry name" value="AIDA"/>
</dbReference>
<keyword evidence="1" id="KW-0732">Signal</keyword>
<reference evidence="5" key="1">
    <citation type="submission" date="2021-07" db="EMBL/GenBank/DDBJ databases">
        <authorList>
            <person name="Stanton E."/>
        </authorList>
    </citation>
    <scope>NUCLEOTIDE SEQUENCE</scope>
    <source>
        <strain evidence="5">2021EL-01139</strain>
    </source>
</reference>
<dbReference type="InterPro" id="IPR024973">
    <property type="entry name" value="ESPR"/>
</dbReference>
<dbReference type="InterPro" id="IPR003991">
    <property type="entry name" value="Pertactin_virulence_factor"/>
</dbReference>
<protein>
    <submittedName>
        <fullName evidence="5">Autotransporter outer membrane beta-barrel domain-containing protein</fullName>
    </submittedName>
</protein>
<dbReference type="PANTHER" id="PTHR35037:SF7">
    <property type="entry name" value="AUTOTRANSPORTER"/>
    <property type="match status" value="1"/>
</dbReference>
<evidence type="ECO:0000256" key="2">
    <source>
        <dbReference type="ARBA" id="ARBA00023026"/>
    </source>
</evidence>
<feature type="domain" description="Autotransporter" evidence="4">
    <location>
        <begin position="487"/>
        <end position="752"/>
    </location>
</feature>
<evidence type="ECO:0000256" key="3">
    <source>
        <dbReference type="SAM" id="MobiDB-lite"/>
    </source>
</evidence>
<evidence type="ECO:0000259" key="4">
    <source>
        <dbReference type="PROSITE" id="PS51208"/>
    </source>
</evidence>
<dbReference type="InterPro" id="IPR004899">
    <property type="entry name" value="Pertactin_central"/>
</dbReference>
<dbReference type="Pfam" id="PF13018">
    <property type="entry name" value="ESPR"/>
    <property type="match status" value="1"/>
</dbReference>
<name>A0AAE3CX72_PRORE</name>
<dbReference type="Pfam" id="PF03797">
    <property type="entry name" value="Autotransporter"/>
    <property type="match status" value="1"/>
</dbReference>
<accession>A0AAE3CX72</accession>
<dbReference type="SUPFAM" id="SSF103515">
    <property type="entry name" value="Autotransporter"/>
    <property type="match status" value="1"/>
</dbReference>
<feature type="compositionally biased region" description="Polar residues" evidence="3">
    <location>
        <begin position="91"/>
        <end position="112"/>
    </location>
</feature>
<sequence>MKKQLNTNYRLVWSAVQNALIAVSELTHAKGKKTAGIIALSALSSLASIPAFADDSRCVNGTTVTDNCTVEAGETVSNMTVKENGNLRVNGESNNTVLTGQKNPTGSGSSFDDGSRYDSATEWVYGTATGTIINAGGIQKVDGGTADQSKVNYHGVLEVNNGGAITNSTVGSNDAVDGLKTDEAYISVIGNGSSAKNTHINNGGVLSASEGAIVTDTTINAGGRLELSMDNDLDNNEFRTNAGITTANGVTINKDGILALDKDTKATDVAVNEGGTLWAENGAILENITTIGGETKVQNATLTGNNVFHQQGTLTVSGDVSAEIIELYDANIQFEGTSVSQDSYRRSTPEFNAAHLTVKELKGEGDNNNLTLRIDATSGEHDTLQVTDAIDGHFNVNINSQGKEINTSALDSSFIEAKGSDAHTFSGDTDIGAYNYSLYQDGDDWRLQRSGNLSASSSNAMMLANVTPTIWASELSVLRDRLGELHADSEQNGVWLKYLTARNRVNNNQTSYKQDMNGFVLGGDRQLDVTNGKLFLGGQFGYSYSSLDAASSDGQVKSYSLGLYATWLHNSGYYVDGVLKGNRFFSENNARFNQGTSKASDATNGIGFSLEGGKHININTYQIEPYVQLAGFLGQKTHYTFDNDLHVNANATRSLKAEIGTTLGKEFMLPNGGNAKPYIRLAASQEFIKNNDVTINNTERFTNDMSGLTGKYGIGMNTNIVKDLDMYGEFNYAKGNKLETPYSGTVGIRYSF</sequence>
<dbReference type="SUPFAM" id="SSF51126">
    <property type="entry name" value="Pectin lyase-like"/>
    <property type="match status" value="1"/>
</dbReference>